<reference evidence="1" key="1">
    <citation type="submission" date="2022-09" db="EMBL/GenBank/DDBJ databases">
        <title>Actin cytoskeleton and complex cell architecture in an #Asgard archaeon.</title>
        <authorList>
            <person name="Ponce Toledo R.I."/>
            <person name="Schleper C."/>
            <person name="Rodrigues Oliveira T."/>
            <person name="Wollweber F."/>
            <person name="Xu J."/>
            <person name="Rittmann S."/>
            <person name="Klingl A."/>
            <person name="Pilhofer M."/>
        </authorList>
    </citation>
    <scope>NUCLEOTIDE SEQUENCE</scope>
    <source>
        <strain evidence="1">B-35</strain>
    </source>
</reference>
<organism evidence="1 2">
    <name type="scientific">Candidatus Lokiarchaeum ossiferum</name>
    <dbReference type="NCBI Taxonomy" id="2951803"/>
    <lineage>
        <taxon>Archaea</taxon>
        <taxon>Promethearchaeati</taxon>
        <taxon>Promethearchaeota</taxon>
        <taxon>Promethearchaeia</taxon>
        <taxon>Promethearchaeales</taxon>
        <taxon>Promethearchaeaceae</taxon>
        <taxon>Candidatus Lokiarchaeum</taxon>
    </lineage>
</organism>
<dbReference type="EMBL" id="CP104013">
    <property type="protein sequence ID" value="UYP48503.1"/>
    <property type="molecule type" value="Genomic_DNA"/>
</dbReference>
<proteinExistence type="predicted"/>
<name>A0ABY6HY90_9ARCH</name>
<dbReference type="Proteomes" id="UP001208689">
    <property type="component" value="Chromosome"/>
</dbReference>
<sequence length="515" mass="60908">MTIIEYSSEFVTPELLYSFLFLKNDLIIKPFAYEKDLNGLLAILKCLYSFEEADTIDLNETGLDNLELFEEFLPMLNEENEGARRKIQVFRNFNQEALNILANFCQTNPKRKFRFILLDSINDNSYNKFKQVMIFDKKTRSVHFSDNLSKIDTTDILFQFIQENIIQKLQSGNYLTVTYYLTSKIWDSMEYIVKDFLFDFNENEFYLLMKDFDQAEYTFLLKLCSSYHDLILPTHIPTNILEFCTHFTKRIDQSSSDLSSNLNQTEEQSYTEEIEEIEAINSNLQFMQELETIDINPDYKKAFDVILFEEKEKICPKRPHHSPESVYCYLRENEWKEEIPISFFTRLLQHLIQQYLKIEKISKSGLIDRVRLEHEKLKDIFSNLIPNRFKFFSNIDKATFLNDTVIKERLAPEEYNQIHLPYSQSNLNTNIPPDLDKLPKLINAQDELTEEDATDLIDTFSGGKHDLDEMQDSEIKTQIECKIHEIRKALDLHSPTIITDIKALTQKYLKKVYQL</sequence>
<keyword evidence="2" id="KW-1185">Reference proteome</keyword>
<evidence type="ECO:0000313" key="2">
    <source>
        <dbReference type="Proteomes" id="UP001208689"/>
    </source>
</evidence>
<evidence type="ECO:0000313" key="1">
    <source>
        <dbReference type="EMBL" id="UYP48503.1"/>
    </source>
</evidence>
<protein>
    <submittedName>
        <fullName evidence="1">Uncharacterized protein</fullName>
    </submittedName>
</protein>
<gene>
    <name evidence="1" type="ORF">NEF87_004788</name>
</gene>
<accession>A0ABY6HY90</accession>